<sequence>MLFESVSQRYNFSDEQNDGSAGELKDTNREVILPELALNEVFMGESLSSRVSYYELQIDDGEAMKQKSSGITVCTGSSPSVAIVPMWKRQGECTGSTSWFFNINKLNDQCVSDLLRIIGEELSMPMPYDDAQVVRRICDAFNNRLIFAPDLETSLKLHCHTLNSLKHQFVIAEMAFSVRDPVYNLTFRPTVERGFASKIRVRSRCYDAHLVIDGGAAYKFNDGAEAILEVLLSDLNSFIC</sequence>
<dbReference type="Proteomes" id="UP000036681">
    <property type="component" value="Unplaced"/>
</dbReference>
<dbReference type="PANTHER" id="PTHR13158:SF5">
    <property type="entry name" value="NAD KINASE 2, MITOCHONDRIAL"/>
    <property type="match status" value="1"/>
</dbReference>
<dbReference type="WBParaSite" id="ALUE_0002108301-mRNA-1">
    <property type="protein sequence ID" value="ALUE_0002108301-mRNA-1"/>
    <property type="gene ID" value="ALUE_0002108301"/>
</dbReference>
<dbReference type="GO" id="GO:0005739">
    <property type="term" value="C:mitochondrion"/>
    <property type="evidence" value="ECO:0007669"/>
    <property type="project" value="TreeGrafter"/>
</dbReference>
<name>A0A0M3IQQ5_ASCLU</name>
<keyword evidence="1" id="KW-1185">Reference proteome</keyword>
<protein>
    <submittedName>
        <fullName evidence="2">Mediator of RNA polymerase II transcription subunit 1</fullName>
    </submittedName>
</protein>
<reference evidence="2" key="1">
    <citation type="submission" date="2017-02" db="UniProtKB">
        <authorList>
            <consortium name="WormBaseParasite"/>
        </authorList>
    </citation>
    <scope>IDENTIFICATION</scope>
</reference>
<dbReference type="Gene3D" id="2.60.200.30">
    <property type="entry name" value="Probable inorganic polyphosphate/atp-NAD kinase, domain 2"/>
    <property type="match status" value="1"/>
</dbReference>
<evidence type="ECO:0000313" key="1">
    <source>
        <dbReference type="Proteomes" id="UP000036681"/>
    </source>
</evidence>
<proteinExistence type="predicted"/>
<accession>A0A0M3IQQ5</accession>
<organism evidence="1 2">
    <name type="scientific">Ascaris lumbricoides</name>
    <name type="common">Giant roundworm</name>
    <dbReference type="NCBI Taxonomy" id="6252"/>
    <lineage>
        <taxon>Eukaryota</taxon>
        <taxon>Metazoa</taxon>
        <taxon>Ecdysozoa</taxon>
        <taxon>Nematoda</taxon>
        <taxon>Chromadorea</taxon>
        <taxon>Rhabditida</taxon>
        <taxon>Spirurina</taxon>
        <taxon>Ascaridomorpha</taxon>
        <taxon>Ascaridoidea</taxon>
        <taxon>Ascarididae</taxon>
        <taxon>Ascaris</taxon>
    </lineage>
</organism>
<evidence type="ECO:0000313" key="2">
    <source>
        <dbReference type="WBParaSite" id="ALUE_0002108301-mRNA-1"/>
    </source>
</evidence>
<dbReference type="SUPFAM" id="SSF111331">
    <property type="entry name" value="NAD kinase/diacylglycerol kinase-like"/>
    <property type="match status" value="1"/>
</dbReference>
<dbReference type="PANTHER" id="PTHR13158">
    <property type="match status" value="1"/>
</dbReference>
<dbReference type="GO" id="GO:0019674">
    <property type="term" value="P:NAD+ metabolic process"/>
    <property type="evidence" value="ECO:0007669"/>
    <property type="project" value="InterPro"/>
</dbReference>
<dbReference type="GO" id="GO:0003951">
    <property type="term" value="F:NAD+ kinase activity"/>
    <property type="evidence" value="ECO:0007669"/>
    <property type="project" value="InterPro"/>
</dbReference>
<dbReference type="InterPro" id="IPR016064">
    <property type="entry name" value="NAD/diacylglycerol_kinase_sf"/>
</dbReference>
<dbReference type="AlphaFoldDB" id="A0A0M3IQQ5"/>
<dbReference type="InterPro" id="IPR017437">
    <property type="entry name" value="ATP-NAD_kinase_PpnK-typ_C"/>
</dbReference>